<dbReference type="EMBL" id="JBBNAE010000006">
    <property type="protein sequence ID" value="KAK9116123.1"/>
    <property type="molecule type" value="Genomic_DNA"/>
</dbReference>
<dbReference type="Proteomes" id="UP001417504">
    <property type="component" value="Unassembled WGS sequence"/>
</dbReference>
<name>A0AAP0NR16_9MAGN</name>
<sequence>MSIMSSSPMSLASIVLKARPLLAKGLSWTNLRSVRVARGTGFVSYFNKRGKETTCKCIPCLGIALASVVAAIAVRALTSSLSLSINIFAPRIIVASFFCSLSVNVSIPRVALASVAAAIAIKALTSSLSLSVNFSVHRVVVAYVSCISCP</sequence>
<dbReference type="AlphaFoldDB" id="A0AAP0NR16"/>
<comment type="caution">
    <text evidence="2">The sequence shown here is derived from an EMBL/GenBank/DDBJ whole genome shotgun (WGS) entry which is preliminary data.</text>
</comment>
<organism evidence="2 3">
    <name type="scientific">Stephania japonica</name>
    <dbReference type="NCBI Taxonomy" id="461633"/>
    <lineage>
        <taxon>Eukaryota</taxon>
        <taxon>Viridiplantae</taxon>
        <taxon>Streptophyta</taxon>
        <taxon>Embryophyta</taxon>
        <taxon>Tracheophyta</taxon>
        <taxon>Spermatophyta</taxon>
        <taxon>Magnoliopsida</taxon>
        <taxon>Ranunculales</taxon>
        <taxon>Menispermaceae</taxon>
        <taxon>Menispermoideae</taxon>
        <taxon>Cissampelideae</taxon>
        <taxon>Stephania</taxon>
    </lineage>
</organism>
<proteinExistence type="predicted"/>
<feature type="transmembrane region" description="Helical" evidence="1">
    <location>
        <begin position="57"/>
        <end position="77"/>
    </location>
</feature>
<keyword evidence="1" id="KW-0472">Membrane</keyword>
<keyword evidence="3" id="KW-1185">Reference proteome</keyword>
<protein>
    <submittedName>
        <fullName evidence="2">Uncharacterized protein</fullName>
    </submittedName>
</protein>
<evidence type="ECO:0000256" key="1">
    <source>
        <dbReference type="SAM" id="Phobius"/>
    </source>
</evidence>
<keyword evidence="1" id="KW-0812">Transmembrane</keyword>
<feature type="transmembrane region" description="Helical" evidence="1">
    <location>
        <begin position="83"/>
        <end position="103"/>
    </location>
</feature>
<keyword evidence="1" id="KW-1133">Transmembrane helix</keyword>
<feature type="transmembrane region" description="Helical" evidence="1">
    <location>
        <begin position="110"/>
        <end position="130"/>
    </location>
</feature>
<accession>A0AAP0NR16</accession>
<evidence type="ECO:0000313" key="3">
    <source>
        <dbReference type="Proteomes" id="UP001417504"/>
    </source>
</evidence>
<reference evidence="2 3" key="1">
    <citation type="submission" date="2024-01" db="EMBL/GenBank/DDBJ databases">
        <title>Genome assemblies of Stephania.</title>
        <authorList>
            <person name="Yang L."/>
        </authorList>
    </citation>
    <scope>NUCLEOTIDE SEQUENCE [LARGE SCALE GENOMIC DNA]</scope>
    <source>
        <strain evidence="2">QJT</strain>
        <tissue evidence="2">Leaf</tissue>
    </source>
</reference>
<gene>
    <name evidence="2" type="ORF">Sjap_015070</name>
</gene>
<evidence type="ECO:0000313" key="2">
    <source>
        <dbReference type="EMBL" id="KAK9116123.1"/>
    </source>
</evidence>